<evidence type="ECO:0000313" key="8">
    <source>
        <dbReference type="Proteomes" id="UP000027195"/>
    </source>
</evidence>
<evidence type="ECO:0000256" key="1">
    <source>
        <dbReference type="ARBA" id="ARBA00022723"/>
    </source>
</evidence>
<feature type="region of interest" description="Disordered" evidence="5">
    <location>
        <begin position="576"/>
        <end position="596"/>
    </location>
</feature>
<evidence type="ECO:0000256" key="5">
    <source>
        <dbReference type="SAM" id="MobiDB-lite"/>
    </source>
</evidence>
<dbReference type="Proteomes" id="UP000027195">
    <property type="component" value="Unassembled WGS sequence"/>
</dbReference>
<dbReference type="HOGENOM" id="CLU_327313_0_0_1"/>
<reference evidence="8" key="1">
    <citation type="journal article" date="2014" name="Proc. Natl. Acad. Sci. U.S.A.">
        <title>Extensive sampling of basidiomycete genomes demonstrates inadequacy of the white-rot/brown-rot paradigm for wood decay fungi.</title>
        <authorList>
            <person name="Riley R."/>
            <person name="Salamov A.A."/>
            <person name="Brown D.W."/>
            <person name="Nagy L.G."/>
            <person name="Floudas D."/>
            <person name="Held B.W."/>
            <person name="Levasseur A."/>
            <person name="Lombard V."/>
            <person name="Morin E."/>
            <person name="Otillar R."/>
            <person name="Lindquist E.A."/>
            <person name="Sun H."/>
            <person name="LaButti K.M."/>
            <person name="Schmutz J."/>
            <person name="Jabbour D."/>
            <person name="Luo H."/>
            <person name="Baker S.E."/>
            <person name="Pisabarro A.G."/>
            <person name="Walton J.D."/>
            <person name="Blanchette R.A."/>
            <person name="Henrissat B."/>
            <person name="Martin F."/>
            <person name="Cullen D."/>
            <person name="Hibbett D.S."/>
            <person name="Grigoriev I.V."/>
        </authorList>
    </citation>
    <scope>NUCLEOTIDE SEQUENCE [LARGE SCALE GENOMIC DNA]</scope>
    <source>
        <strain evidence="8">FD-172 SS1</strain>
    </source>
</reference>
<evidence type="ECO:0000256" key="4">
    <source>
        <dbReference type="PROSITE-ProRule" id="PRU00134"/>
    </source>
</evidence>
<evidence type="ECO:0000256" key="3">
    <source>
        <dbReference type="ARBA" id="ARBA00022833"/>
    </source>
</evidence>
<dbReference type="InParanoid" id="A0A067MQP0"/>
<dbReference type="GO" id="GO:0008270">
    <property type="term" value="F:zinc ion binding"/>
    <property type="evidence" value="ECO:0007669"/>
    <property type="project" value="UniProtKB-KW"/>
</dbReference>
<dbReference type="Gene3D" id="6.10.140.2220">
    <property type="match status" value="1"/>
</dbReference>
<keyword evidence="2 4" id="KW-0863">Zinc-finger</keyword>
<feature type="domain" description="MYND-type" evidence="6">
    <location>
        <begin position="836"/>
        <end position="874"/>
    </location>
</feature>
<evidence type="ECO:0000313" key="7">
    <source>
        <dbReference type="EMBL" id="KDQ14197.1"/>
    </source>
</evidence>
<keyword evidence="1" id="KW-0479">Metal-binding</keyword>
<evidence type="ECO:0000256" key="2">
    <source>
        <dbReference type="ARBA" id="ARBA00022771"/>
    </source>
</evidence>
<dbReference type="PROSITE" id="PS50865">
    <property type="entry name" value="ZF_MYND_2"/>
    <property type="match status" value="1"/>
</dbReference>
<keyword evidence="8" id="KW-1185">Reference proteome</keyword>
<evidence type="ECO:0000259" key="6">
    <source>
        <dbReference type="PROSITE" id="PS50865"/>
    </source>
</evidence>
<feature type="region of interest" description="Disordered" evidence="5">
    <location>
        <begin position="1"/>
        <end position="26"/>
    </location>
</feature>
<dbReference type="Pfam" id="PF01753">
    <property type="entry name" value="zf-MYND"/>
    <property type="match status" value="1"/>
</dbReference>
<sequence length="879" mass="97314">MASPPSDPLDDPTNDPYYQPHPYSIMSAEPLEEAPQHIFDEPPPHAFIYPTYFPIPPPAGGSPDTYYPPHPQQFQYFPSPYAQWPDPNAGMSPQDWFEQYSQPIIPPSEEFFQDPLYPFTLPLRPKPSNSSRPQTPAPSSPASSTSSVELVGALVRHGIAAPNSIIVRPSPAYEDSDSEEDFGLDLEKDFPALSISRPTALSVDITASPALEIPGAAPAIPLPFIRSFPATAATSKAAPPASALRAKPAVSPAVVPAVISAPPRPRPKPKRPPQQQRESTAPEKQTSKKMPKKPSAAAARRTPTRLFSSSWLELMMDAEREESDMLGPIEEVASEDDDREGPAGAAFWPKVVSRKKVVARVPSPEYVFPVLPPVPRVEPVWPELIESGSMRVIDTISVGPDDPANKWDDTYADACNAIDAVYQARRGQRGLLAELGLAESLCQSIWKAPTRGAEDRAKDGLPSYHKQLQMLSQLTTHLNRSLSLVDRSVAASLKQNWSKMMQRVWDEPGNTLESKNHDGHIIVCTLVKQLLDADPSFSSVLEDERDITISLLARYWAHSTAAPALNANAKLLNGFMDSSDPENPSDEPAKPHKAPPSMLDRIVKGVNDSQTQLISKFTSHLSWLQLDDIFPCVTFLQLCLALIIKLPGTDTPFYRAIRESVPLWKQIFQALQRTSAKLDPNIPVTDAQGMGARRALLCLYAYLVHIMFNTLYELRLRTLESDMMNLIEVWIHAGLLETLDQAVAEGAKAASGRRLQQLAGIMSYVSLTAQSDDVVRTLLIPQVPRPRMLRGFVDWHARDKRKNRVDRDPDHPWAITPWAGLLTLHSTCQIPVLCTRRGCIKRWVANCAKCKGARAKYCGRDCQVQDWKEHKLVCGLSLL</sequence>
<feature type="region of interest" description="Disordered" evidence="5">
    <location>
        <begin position="258"/>
        <end position="302"/>
    </location>
</feature>
<dbReference type="EMBL" id="KL198039">
    <property type="protein sequence ID" value="KDQ14197.1"/>
    <property type="molecule type" value="Genomic_DNA"/>
</dbReference>
<proteinExistence type="predicted"/>
<accession>A0A067MQP0</accession>
<keyword evidence="3" id="KW-0862">Zinc</keyword>
<dbReference type="OrthoDB" id="432970at2759"/>
<gene>
    <name evidence="7" type="ORF">BOTBODRAFT_32979</name>
</gene>
<dbReference type="InterPro" id="IPR002893">
    <property type="entry name" value="Znf_MYND"/>
</dbReference>
<dbReference type="AlphaFoldDB" id="A0A067MQP0"/>
<dbReference type="SUPFAM" id="SSF144232">
    <property type="entry name" value="HIT/MYND zinc finger-like"/>
    <property type="match status" value="1"/>
</dbReference>
<organism evidence="7 8">
    <name type="scientific">Botryobasidium botryosum (strain FD-172 SS1)</name>
    <dbReference type="NCBI Taxonomy" id="930990"/>
    <lineage>
        <taxon>Eukaryota</taxon>
        <taxon>Fungi</taxon>
        <taxon>Dikarya</taxon>
        <taxon>Basidiomycota</taxon>
        <taxon>Agaricomycotina</taxon>
        <taxon>Agaricomycetes</taxon>
        <taxon>Cantharellales</taxon>
        <taxon>Botryobasidiaceae</taxon>
        <taxon>Botryobasidium</taxon>
    </lineage>
</organism>
<name>A0A067MQP0_BOTB1</name>
<feature type="region of interest" description="Disordered" evidence="5">
    <location>
        <begin position="122"/>
        <end position="145"/>
    </location>
</feature>
<protein>
    <recommendedName>
        <fullName evidence="6">MYND-type domain-containing protein</fullName>
    </recommendedName>
</protein>
<feature type="compositionally biased region" description="Low complexity" evidence="5">
    <location>
        <begin position="293"/>
        <end position="302"/>
    </location>
</feature>